<protein>
    <submittedName>
        <fullName evidence="2">Uncharacterized protein</fullName>
    </submittedName>
</protein>
<evidence type="ECO:0000313" key="3">
    <source>
        <dbReference type="Proteomes" id="UP000253779"/>
    </source>
</evidence>
<feature type="compositionally biased region" description="Basic and acidic residues" evidence="1">
    <location>
        <begin position="109"/>
        <end position="120"/>
    </location>
</feature>
<gene>
    <name evidence="2" type="ORF">DTW94_20720</name>
</gene>
<feature type="region of interest" description="Disordered" evidence="1">
    <location>
        <begin position="89"/>
        <end position="132"/>
    </location>
</feature>
<evidence type="ECO:0000313" key="2">
    <source>
        <dbReference type="EMBL" id="AXI73410.1"/>
    </source>
</evidence>
<name>A0AAD0Q6Y6_9ACTN</name>
<proteinExistence type="predicted"/>
<accession>A0AAD0Q6Y6</accession>
<evidence type="ECO:0000256" key="1">
    <source>
        <dbReference type="SAM" id="MobiDB-lite"/>
    </source>
</evidence>
<dbReference type="AlphaFoldDB" id="A0AAD0Q6Y6"/>
<feature type="compositionally biased region" description="Basic and acidic residues" evidence="1">
    <location>
        <begin position="24"/>
        <end position="44"/>
    </location>
</feature>
<dbReference type="EMBL" id="CP030930">
    <property type="protein sequence ID" value="AXI73410.1"/>
    <property type="molecule type" value="Genomic_DNA"/>
</dbReference>
<dbReference type="Proteomes" id="UP000253779">
    <property type="component" value="Chromosome"/>
</dbReference>
<reference evidence="2 3" key="1">
    <citation type="submission" date="2018-07" db="EMBL/GenBank/DDBJ databases">
        <title>Complete genome sequence of soil actinomycete Streptomyces cavourensis tj430.</title>
        <authorList>
            <person name="Wang P."/>
            <person name="Huang Y."/>
        </authorList>
    </citation>
    <scope>NUCLEOTIDE SEQUENCE [LARGE SCALE GENOMIC DNA]</scope>
    <source>
        <strain evidence="2 3">TJ430</strain>
    </source>
</reference>
<feature type="compositionally biased region" description="Polar residues" evidence="1">
    <location>
        <begin position="1"/>
        <end position="13"/>
    </location>
</feature>
<dbReference type="RefSeq" id="WP_114932444.1">
    <property type="nucleotide sequence ID" value="NZ_CP030930.1"/>
</dbReference>
<sequence length="298" mass="32051">MNTPNASTSNTRTPDAGAGAGARADARKSGDQKPGDRKPHDRRSGGGPAADTVAPTTADAMTADATLWIELLLRQFPELLTELAPAYRSPSAPRATLSGAHPAPAGPTRAEREEALRAEQAHGLTPSGARTSPLRLHISDAVRDITDGVIELDEAVHDRLRLPRPRREQVSGRLLRIAGLLDRAAADDVLLEHVRDEVRRMARRCTRALGGAEPVVRVSGRCPWCDSVSLRAFPARRAVLCVNPACRCTDRACDCRTDPAHRHAWSEGAWVRLAAESGADLAELTASTADTARREESR</sequence>
<feature type="region of interest" description="Disordered" evidence="1">
    <location>
        <begin position="1"/>
        <end position="57"/>
    </location>
</feature>
<organism evidence="2 3">
    <name type="scientific">Streptomyces cavourensis</name>
    <dbReference type="NCBI Taxonomy" id="67258"/>
    <lineage>
        <taxon>Bacteria</taxon>
        <taxon>Bacillati</taxon>
        <taxon>Actinomycetota</taxon>
        <taxon>Actinomycetes</taxon>
        <taxon>Kitasatosporales</taxon>
        <taxon>Streptomycetaceae</taxon>
        <taxon>Streptomyces</taxon>
    </lineage>
</organism>